<accession>A0ABX6EJ60</accession>
<keyword evidence="2" id="KW-1185">Reference proteome</keyword>
<evidence type="ECO:0000313" key="1">
    <source>
        <dbReference type="EMBL" id="QGM94389.1"/>
    </source>
</evidence>
<proteinExistence type="predicted"/>
<organism evidence="1 2">
    <name type="scientific">Methylocystis rosea</name>
    <dbReference type="NCBI Taxonomy" id="173366"/>
    <lineage>
        <taxon>Bacteria</taxon>
        <taxon>Pseudomonadati</taxon>
        <taxon>Pseudomonadota</taxon>
        <taxon>Alphaproteobacteria</taxon>
        <taxon>Hyphomicrobiales</taxon>
        <taxon>Methylocystaceae</taxon>
        <taxon>Methylocystis</taxon>
    </lineage>
</organism>
<reference evidence="2" key="1">
    <citation type="submission" date="2019-09" db="EMBL/GenBank/DDBJ databases">
        <title>Isolation and complete genome sequencing of Methylocystis species.</title>
        <authorList>
            <person name="Rumah B.L."/>
            <person name="Stead C.E."/>
            <person name="Stevens B.C."/>
            <person name="Minton N.P."/>
            <person name="Grosse-Honebrink A."/>
            <person name="Zhang Y."/>
        </authorList>
    </citation>
    <scope>NUCLEOTIDE SEQUENCE [LARGE SCALE GENOMIC DNA]</scope>
    <source>
        <strain evidence="2">BRCS1</strain>
    </source>
</reference>
<reference evidence="1 2" key="2">
    <citation type="journal article" date="2021" name="AMB Express">
        <title>Isolation and characterisation of Methylocystis spp. for poly-3-hydroxybutyrate production using waste methane feedstocks.</title>
        <authorList>
            <person name="Rumah B.L."/>
            <person name="Stead C.E."/>
            <person name="Claxton Stevens B.H."/>
            <person name="Minton N.P."/>
            <person name="Grosse-Honebrink A."/>
            <person name="Zhang Y."/>
        </authorList>
    </citation>
    <scope>NUCLEOTIDE SEQUENCE [LARGE SCALE GENOMIC DNA]</scope>
    <source>
        <strain evidence="1 2">BRCS1</strain>
    </source>
</reference>
<dbReference type="EMBL" id="CP044328">
    <property type="protein sequence ID" value="QGM94389.1"/>
    <property type="molecule type" value="Genomic_DNA"/>
</dbReference>
<dbReference type="Proteomes" id="UP000424673">
    <property type="component" value="Chromosome"/>
</dbReference>
<sequence length="178" mass="20018">MTAVSEHDEKFAVACQQVGRFLYHFSLLEQQIDEGIGKILDIEGAALSIVVANIDFVRKVNVLRSSESSKAVIPDRERKKLLQETFSGVLALNEQRKIVAHCPFYPGKDSGGVIFRRTVATKNLNVKNIEWSAAEFGGYFQKARNLTKRLEDIVQNLVPYLPSLDFSDPRNSMYLGIL</sequence>
<evidence type="ECO:0000313" key="2">
    <source>
        <dbReference type="Proteomes" id="UP000424673"/>
    </source>
</evidence>
<protein>
    <submittedName>
        <fullName evidence="1">Uncharacterized protein</fullName>
    </submittedName>
</protein>
<name>A0ABX6EJ60_9HYPH</name>
<gene>
    <name evidence="1" type="ORF">F7D13_10305</name>
</gene>
<dbReference type="RefSeq" id="WP_154452432.1">
    <property type="nucleotide sequence ID" value="NZ_CP044328.1"/>
</dbReference>